<sequence>MADVELSCRVYVKMYLHACLFPHCPVVVSSDPPWVTVWTLFQVDVWCSQTQQRIVGYYQANACVSDSR</sequence>
<reference evidence="1" key="2">
    <citation type="submission" date="2025-05" db="UniProtKB">
        <authorList>
            <consortium name="Ensembl"/>
        </authorList>
    </citation>
    <scope>IDENTIFICATION</scope>
</reference>
<dbReference type="AlphaFoldDB" id="A0A3P8ULY2"/>
<dbReference type="Pfam" id="PF03665">
    <property type="entry name" value="UPF0172"/>
    <property type="match status" value="1"/>
</dbReference>
<proteinExistence type="predicted"/>
<dbReference type="InterPro" id="IPR005366">
    <property type="entry name" value="EMC8/9"/>
</dbReference>
<dbReference type="PANTHER" id="PTHR12941:SF12">
    <property type="entry name" value="ER MEMBRANE PROTEIN COMPLEX SUBUNIT 9"/>
    <property type="match status" value="1"/>
</dbReference>
<keyword evidence="2" id="KW-1185">Reference proteome</keyword>
<dbReference type="STRING" id="244447.ENSCSEP00000001656"/>
<accession>A0A3P8ULY2</accession>
<dbReference type="GeneTree" id="ENSGT00940000181331"/>
<evidence type="ECO:0000313" key="2">
    <source>
        <dbReference type="Proteomes" id="UP000265120"/>
    </source>
</evidence>
<reference evidence="1 2" key="1">
    <citation type="journal article" date="2014" name="Nat. Genet.">
        <title>Whole-genome sequence of a flatfish provides insights into ZW sex chromosome evolution and adaptation to a benthic lifestyle.</title>
        <authorList>
            <person name="Chen S."/>
            <person name="Zhang G."/>
            <person name="Shao C."/>
            <person name="Huang Q."/>
            <person name="Liu G."/>
            <person name="Zhang P."/>
            <person name="Song W."/>
            <person name="An N."/>
            <person name="Chalopin D."/>
            <person name="Volff J.N."/>
            <person name="Hong Y."/>
            <person name="Li Q."/>
            <person name="Sha Z."/>
            <person name="Zhou H."/>
            <person name="Xie M."/>
            <person name="Yu Q."/>
            <person name="Liu Y."/>
            <person name="Xiang H."/>
            <person name="Wang N."/>
            <person name="Wu K."/>
            <person name="Yang C."/>
            <person name="Zhou Q."/>
            <person name="Liao X."/>
            <person name="Yang L."/>
            <person name="Hu Q."/>
            <person name="Zhang J."/>
            <person name="Meng L."/>
            <person name="Jin L."/>
            <person name="Tian Y."/>
            <person name="Lian J."/>
            <person name="Yang J."/>
            <person name="Miao G."/>
            <person name="Liu S."/>
            <person name="Liang Z."/>
            <person name="Yan F."/>
            <person name="Li Y."/>
            <person name="Sun B."/>
            <person name="Zhang H."/>
            <person name="Zhang J."/>
            <person name="Zhu Y."/>
            <person name="Du M."/>
            <person name="Zhao Y."/>
            <person name="Schartl M."/>
            <person name="Tang Q."/>
            <person name="Wang J."/>
        </authorList>
    </citation>
    <scope>NUCLEOTIDE SEQUENCE</scope>
</reference>
<dbReference type="Proteomes" id="UP000265120">
    <property type="component" value="Chromosome 3"/>
</dbReference>
<dbReference type="OMA" id="WVSRASC"/>
<dbReference type="Ensembl" id="ENSCSET00000001687.1">
    <property type="protein sequence ID" value="ENSCSEP00000001656.1"/>
    <property type="gene ID" value="ENSCSEG00000001120.1"/>
</dbReference>
<dbReference type="GO" id="GO:0072546">
    <property type="term" value="C:EMC complex"/>
    <property type="evidence" value="ECO:0007669"/>
    <property type="project" value="InterPro"/>
</dbReference>
<name>A0A3P8ULY2_CYNSE</name>
<dbReference type="Ensembl" id="ENSCSET00000001691.1">
    <property type="protein sequence ID" value="ENSCSEP00000001660.1"/>
    <property type="gene ID" value="ENSCSEG00000001123.1"/>
</dbReference>
<organism evidence="1 2">
    <name type="scientific">Cynoglossus semilaevis</name>
    <name type="common">Tongue sole</name>
    <dbReference type="NCBI Taxonomy" id="244447"/>
    <lineage>
        <taxon>Eukaryota</taxon>
        <taxon>Metazoa</taxon>
        <taxon>Chordata</taxon>
        <taxon>Craniata</taxon>
        <taxon>Vertebrata</taxon>
        <taxon>Euteleostomi</taxon>
        <taxon>Actinopterygii</taxon>
        <taxon>Neopterygii</taxon>
        <taxon>Teleostei</taxon>
        <taxon>Neoteleostei</taxon>
        <taxon>Acanthomorphata</taxon>
        <taxon>Carangaria</taxon>
        <taxon>Pleuronectiformes</taxon>
        <taxon>Pleuronectoidei</taxon>
        <taxon>Cynoglossidae</taxon>
        <taxon>Cynoglossinae</taxon>
        <taxon>Cynoglossus</taxon>
    </lineage>
</organism>
<evidence type="ECO:0000313" key="1">
    <source>
        <dbReference type="Ensembl" id="ENSCSEP00000001656.1"/>
    </source>
</evidence>
<protein>
    <submittedName>
        <fullName evidence="1">Uncharacterized protein</fullName>
    </submittedName>
</protein>
<dbReference type="PANTHER" id="PTHR12941">
    <property type="entry name" value="ER MEMBRANE PROTEIN COMPLEX"/>
    <property type="match status" value="1"/>
</dbReference>